<dbReference type="InterPro" id="IPR051132">
    <property type="entry name" value="3-5_Exonuclease_domain"/>
</dbReference>
<comment type="caution">
    <text evidence="4">The sequence shown here is derived from an EMBL/GenBank/DDBJ whole genome shotgun (WGS) entry which is preliminary data.</text>
</comment>
<dbReference type="GO" id="GO:0008408">
    <property type="term" value="F:3'-5' exonuclease activity"/>
    <property type="evidence" value="ECO:0007669"/>
    <property type="project" value="InterPro"/>
</dbReference>
<organism evidence="4 5">
    <name type="scientific">Lolium multiflorum</name>
    <name type="common">Italian ryegrass</name>
    <name type="synonym">Lolium perenne subsp. multiflorum</name>
    <dbReference type="NCBI Taxonomy" id="4521"/>
    <lineage>
        <taxon>Eukaryota</taxon>
        <taxon>Viridiplantae</taxon>
        <taxon>Streptophyta</taxon>
        <taxon>Embryophyta</taxon>
        <taxon>Tracheophyta</taxon>
        <taxon>Spermatophyta</taxon>
        <taxon>Magnoliopsida</taxon>
        <taxon>Liliopsida</taxon>
        <taxon>Poales</taxon>
        <taxon>Poaceae</taxon>
        <taxon>BOP clade</taxon>
        <taxon>Pooideae</taxon>
        <taxon>Poodae</taxon>
        <taxon>Poeae</taxon>
        <taxon>Poeae Chloroplast Group 2 (Poeae type)</taxon>
        <taxon>Loliodinae</taxon>
        <taxon>Loliinae</taxon>
        <taxon>Lolium</taxon>
    </lineage>
</organism>
<dbReference type="Proteomes" id="UP001231189">
    <property type="component" value="Unassembled WGS sequence"/>
</dbReference>
<keyword evidence="2" id="KW-0378">Hydrolase</keyword>
<dbReference type="GO" id="GO:0006139">
    <property type="term" value="P:nucleobase-containing compound metabolic process"/>
    <property type="evidence" value="ECO:0007669"/>
    <property type="project" value="InterPro"/>
</dbReference>
<evidence type="ECO:0000313" key="4">
    <source>
        <dbReference type="EMBL" id="KAK1698930.1"/>
    </source>
</evidence>
<evidence type="ECO:0000256" key="1">
    <source>
        <dbReference type="ARBA" id="ARBA00022722"/>
    </source>
</evidence>
<evidence type="ECO:0000259" key="3">
    <source>
        <dbReference type="Pfam" id="PF01612"/>
    </source>
</evidence>
<keyword evidence="5" id="KW-1185">Reference proteome</keyword>
<protein>
    <recommendedName>
        <fullName evidence="3">3'-5' exonuclease domain-containing protein</fullName>
    </recommendedName>
</protein>
<sequence length="213" mass="24153">MDDGTAIRTTVTSSAYDVVCFLREVQARFREEVHDYNKRLQGRPDPEEQDRHHCLVVGLDTEWRQSFQNGKPRHQVAVIQLCVADRCLVYQVYHAEYIPAELAAFFADHAFCFAAVGVDGDVKRLWEDCNLHVAHTMDLPPLAAAVLGRPELRQAGLKTLAREVMGTLVDKPKKVTMSRWAAPRLSAEQVRYACIDAFVSFDVGRRLLCQPRV</sequence>
<dbReference type="Gene3D" id="3.30.420.10">
    <property type="entry name" value="Ribonuclease H-like superfamily/Ribonuclease H"/>
    <property type="match status" value="1"/>
</dbReference>
<dbReference type="CDD" id="cd06141">
    <property type="entry name" value="WRN_exo"/>
    <property type="match status" value="1"/>
</dbReference>
<dbReference type="Pfam" id="PF01612">
    <property type="entry name" value="DNA_pol_A_exo1"/>
    <property type="match status" value="1"/>
</dbReference>
<dbReference type="InterPro" id="IPR012337">
    <property type="entry name" value="RNaseH-like_sf"/>
</dbReference>
<dbReference type="AlphaFoldDB" id="A0AAD8X7X0"/>
<name>A0AAD8X7X0_LOLMU</name>
<dbReference type="InterPro" id="IPR002562">
    <property type="entry name" value="3'-5'_exonuclease_dom"/>
</dbReference>
<reference evidence="4" key="1">
    <citation type="submission" date="2023-07" db="EMBL/GenBank/DDBJ databases">
        <title>A chromosome-level genome assembly of Lolium multiflorum.</title>
        <authorList>
            <person name="Chen Y."/>
            <person name="Copetti D."/>
            <person name="Kolliker R."/>
            <person name="Studer B."/>
        </authorList>
    </citation>
    <scope>NUCLEOTIDE SEQUENCE</scope>
    <source>
        <strain evidence="4">02402/16</strain>
        <tissue evidence="4">Leaf</tissue>
    </source>
</reference>
<dbReference type="GO" id="GO:0003676">
    <property type="term" value="F:nucleic acid binding"/>
    <property type="evidence" value="ECO:0007669"/>
    <property type="project" value="InterPro"/>
</dbReference>
<keyword evidence="1" id="KW-0540">Nuclease</keyword>
<dbReference type="SUPFAM" id="SSF53098">
    <property type="entry name" value="Ribonuclease H-like"/>
    <property type="match status" value="1"/>
</dbReference>
<dbReference type="InterPro" id="IPR036397">
    <property type="entry name" value="RNaseH_sf"/>
</dbReference>
<dbReference type="GO" id="GO:0005737">
    <property type="term" value="C:cytoplasm"/>
    <property type="evidence" value="ECO:0007669"/>
    <property type="project" value="TreeGrafter"/>
</dbReference>
<evidence type="ECO:0000256" key="2">
    <source>
        <dbReference type="ARBA" id="ARBA00022801"/>
    </source>
</evidence>
<accession>A0AAD8X7X0</accession>
<proteinExistence type="predicted"/>
<dbReference type="GO" id="GO:0005634">
    <property type="term" value="C:nucleus"/>
    <property type="evidence" value="ECO:0007669"/>
    <property type="project" value="TreeGrafter"/>
</dbReference>
<gene>
    <name evidence="4" type="ORF">QYE76_015627</name>
</gene>
<feature type="domain" description="3'-5' exonuclease" evidence="3">
    <location>
        <begin position="53"/>
        <end position="204"/>
    </location>
</feature>
<dbReference type="PANTHER" id="PTHR13620">
    <property type="entry name" value="3-5 EXONUCLEASE"/>
    <property type="match status" value="1"/>
</dbReference>
<dbReference type="EMBL" id="JAUUTY010000001">
    <property type="protein sequence ID" value="KAK1698930.1"/>
    <property type="molecule type" value="Genomic_DNA"/>
</dbReference>
<dbReference type="PANTHER" id="PTHR13620:SF123">
    <property type="entry name" value="OS11G0222320 PROTEIN"/>
    <property type="match status" value="1"/>
</dbReference>
<evidence type="ECO:0000313" key="5">
    <source>
        <dbReference type="Proteomes" id="UP001231189"/>
    </source>
</evidence>